<dbReference type="PANTHER" id="PTHR22589:SF103">
    <property type="entry name" value="CARNITINE O-ACETYL-TRANSFERASE, ISOFORM A-RELATED"/>
    <property type="match status" value="1"/>
</dbReference>
<name>A0A0B1SMF4_OESDE</name>
<organism evidence="3 4">
    <name type="scientific">Oesophagostomum dentatum</name>
    <name type="common">Nodular worm</name>
    <dbReference type="NCBI Taxonomy" id="61180"/>
    <lineage>
        <taxon>Eukaryota</taxon>
        <taxon>Metazoa</taxon>
        <taxon>Ecdysozoa</taxon>
        <taxon>Nematoda</taxon>
        <taxon>Chromadorea</taxon>
        <taxon>Rhabditida</taxon>
        <taxon>Rhabditina</taxon>
        <taxon>Rhabditomorpha</taxon>
        <taxon>Strongyloidea</taxon>
        <taxon>Strongylidae</taxon>
        <taxon>Oesophagostomum</taxon>
    </lineage>
</organism>
<sequence length="147" mass="16574">MAKKTEPIADLYDALKAATDSHKKYVTDCMNGSGMDRHLLAWNLLAAENNLSKPSILQTPAYEQMTHYQVSTSQVPTRHKIQLFFGPSAPDCYGVCYNPQETEMHFAITTFNSYASTSSKRFAKELDRALNDMSSICKKALREQSRL</sequence>
<dbReference type="Pfam" id="PF00755">
    <property type="entry name" value="Carn_acyltransf"/>
    <property type="match status" value="1"/>
</dbReference>
<dbReference type="InterPro" id="IPR000542">
    <property type="entry name" value="Carn_acyl_trans"/>
</dbReference>
<evidence type="ECO:0000313" key="3">
    <source>
        <dbReference type="EMBL" id="KHJ86513.1"/>
    </source>
</evidence>
<evidence type="ECO:0000256" key="1">
    <source>
        <dbReference type="ARBA" id="ARBA00005232"/>
    </source>
</evidence>
<proteinExistence type="inferred from homology"/>
<comment type="similarity">
    <text evidence="1">Belongs to the carnitine/choline acetyltransferase family.</text>
</comment>
<reference evidence="3 4" key="1">
    <citation type="submission" date="2014-03" db="EMBL/GenBank/DDBJ databases">
        <title>Draft genome of the hookworm Oesophagostomum dentatum.</title>
        <authorList>
            <person name="Mitreva M."/>
        </authorList>
    </citation>
    <scope>NUCLEOTIDE SEQUENCE [LARGE SCALE GENOMIC DNA]</scope>
    <source>
        <strain evidence="3 4">OD-Hann</strain>
    </source>
</reference>
<dbReference type="Proteomes" id="UP000053660">
    <property type="component" value="Unassembled WGS sequence"/>
</dbReference>
<dbReference type="PANTHER" id="PTHR22589">
    <property type="entry name" value="CARNITINE O-ACYLTRANSFERASE"/>
    <property type="match status" value="1"/>
</dbReference>
<evidence type="ECO:0000259" key="2">
    <source>
        <dbReference type="Pfam" id="PF00755"/>
    </source>
</evidence>
<dbReference type="Gene3D" id="3.30.559.10">
    <property type="entry name" value="Chloramphenicol acetyltransferase-like domain"/>
    <property type="match status" value="1"/>
</dbReference>
<dbReference type="GO" id="GO:0019254">
    <property type="term" value="P:carnitine metabolic process, CoA-linked"/>
    <property type="evidence" value="ECO:0007669"/>
    <property type="project" value="TreeGrafter"/>
</dbReference>
<keyword evidence="4" id="KW-1185">Reference proteome</keyword>
<dbReference type="EMBL" id="KN560173">
    <property type="protein sequence ID" value="KHJ86513.1"/>
    <property type="molecule type" value="Genomic_DNA"/>
</dbReference>
<feature type="domain" description="Choline/carnitine acyltransferase" evidence="2">
    <location>
        <begin position="4"/>
        <end position="127"/>
    </location>
</feature>
<dbReference type="SUPFAM" id="SSF52777">
    <property type="entry name" value="CoA-dependent acyltransferases"/>
    <property type="match status" value="1"/>
</dbReference>
<dbReference type="OrthoDB" id="240216at2759"/>
<accession>A0A0B1SMF4</accession>
<dbReference type="GO" id="GO:0005777">
    <property type="term" value="C:peroxisome"/>
    <property type="evidence" value="ECO:0007669"/>
    <property type="project" value="TreeGrafter"/>
</dbReference>
<evidence type="ECO:0000313" key="4">
    <source>
        <dbReference type="Proteomes" id="UP000053660"/>
    </source>
</evidence>
<dbReference type="InterPro" id="IPR023213">
    <property type="entry name" value="CAT-like_dom_sf"/>
</dbReference>
<dbReference type="GO" id="GO:0004092">
    <property type="term" value="F:carnitine O-acetyltransferase activity"/>
    <property type="evidence" value="ECO:0007669"/>
    <property type="project" value="TreeGrafter"/>
</dbReference>
<protein>
    <recommendedName>
        <fullName evidence="2">Choline/carnitine acyltransferase domain-containing protein</fullName>
    </recommendedName>
</protein>
<dbReference type="InterPro" id="IPR039551">
    <property type="entry name" value="Cho/carn_acyl_trans"/>
</dbReference>
<dbReference type="AlphaFoldDB" id="A0A0B1SMF4"/>
<gene>
    <name evidence="3" type="ORF">OESDEN_13732</name>
</gene>